<dbReference type="GO" id="GO:0006400">
    <property type="term" value="P:tRNA modification"/>
    <property type="evidence" value="ECO:0007669"/>
    <property type="project" value="InterPro"/>
</dbReference>
<evidence type="ECO:0000313" key="4">
    <source>
        <dbReference type="Proteomes" id="UP000271162"/>
    </source>
</evidence>
<dbReference type="EMBL" id="UYSL01021294">
    <property type="protein sequence ID" value="VDL77855.1"/>
    <property type="molecule type" value="Genomic_DNA"/>
</dbReference>
<dbReference type="InterPro" id="IPR002616">
    <property type="entry name" value="tRNA_ribo_trans-like"/>
</dbReference>
<sequence length="400" mass="45760">MMYLRAGHIPHLTWDVAQKWLTLEQTPIYQLTLPSLLESSKVVEKFAKGAPAFCGMPKNSAVHLQINDPLGETRSGFNDTKSIAIFTKGGKRMLDARHHRSIIQSFLCDSFDTMLDYDAPRGSLNKRLSKGIERTKMFVDHVLNNDEDVEVIEPPLSYCQASVLKELLLSHWAVALVIIIGGNVLLILGSINAVMDIPWVACVDLREFVHGKEVNQEELKLLVEETFVSPITYVQYLIVTFLWFLRHPLCEGPLPPRRLRVVSGPFDPAMVLSLVRLGFDLFDSSYAVKMAEEVYKTIAQMLHCFPKRLNFKCLRLSDDYPHSPLFELLDFKDNKYADDNSKVFDECPCYTCKNYTRMYLRHLTNTNELLGPILMTIHNLTEYQRMFHLIRNAIAEGNST</sequence>
<evidence type="ECO:0000256" key="1">
    <source>
        <dbReference type="SAM" id="Phobius"/>
    </source>
</evidence>
<keyword evidence="1" id="KW-0812">Transmembrane</keyword>
<dbReference type="AlphaFoldDB" id="A0A0N4YCJ6"/>
<organism evidence="5">
    <name type="scientific">Nippostrongylus brasiliensis</name>
    <name type="common">Rat hookworm</name>
    <dbReference type="NCBI Taxonomy" id="27835"/>
    <lineage>
        <taxon>Eukaryota</taxon>
        <taxon>Metazoa</taxon>
        <taxon>Ecdysozoa</taxon>
        <taxon>Nematoda</taxon>
        <taxon>Chromadorea</taxon>
        <taxon>Rhabditida</taxon>
        <taxon>Rhabditina</taxon>
        <taxon>Rhabditomorpha</taxon>
        <taxon>Strongyloidea</taxon>
        <taxon>Heligmosomidae</taxon>
        <taxon>Nippostrongylus</taxon>
    </lineage>
</organism>
<dbReference type="InterPro" id="IPR050852">
    <property type="entry name" value="Queuine_tRNA-ribosyltrfase"/>
</dbReference>
<dbReference type="InterPro" id="IPR036511">
    <property type="entry name" value="TGT-like_sf"/>
</dbReference>
<feature type="transmembrane region" description="Helical" evidence="1">
    <location>
        <begin position="172"/>
        <end position="191"/>
    </location>
</feature>
<name>A0A0N4YCJ6_NIPBR</name>
<evidence type="ECO:0000259" key="2">
    <source>
        <dbReference type="Pfam" id="PF01702"/>
    </source>
</evidence>
<feature type="domain" description="tRNA-guanine(15) transglycosylase-like" evidence="2">
    <location>
        <begin position="251"/>
        <end position="398"/>
    </location>
</feature>
<protein>
    <submittedName>
        <fullName evidence="5">Queuine tRNA-ribosyltransferase subunit tgt-2 (inferred by orthology to a C. elegans protein)</fullName>
    </submittedName>
</protein>
<dbReference type="STRING" id="27835.A0A0N4YCJ6"/>
<keyword evidence="1" id="KW-0472">Membrane</keyword>
<keyword evidence="4" id="KW-1185">Reference proteome</keyword>
<dbReference type="Pfam" id="PF01702">
    <property type="entry name" value="TGT"/>
    <property type="match status" value="1"/>
</dbReference>
<dbReference type="PANTHER" id="PTHR46064">
    <property type="entry name" value="QUEUINE TRNA-RIBOSYLTRANSFERASE ACCESSORY SUBUNIT 2"/>
    <property type="match status" value="1"/>
</dbReference>
<evidence type="ECO:0000313" key="5">
    <source>
        <dbReference type="WBParaSite" id="NBR_0001426501-mRNA-1"/>
    </source>
</evidence>
<reference evidence="3 4" key="2">
    <citation type="submission" date="2018-11" db="EMBL/GenBank/DDBJ databases">
        <authorList>
            <consortium name="Pathogen Informatics"/>
        </authorList>
    </citation>
    <scope>NUCLEOTIDE SEQUENCE [LARGE SCALE GENOMIC DNA]</scope>
</reference>
<dbReference type="SUPFAM" id="SSF51713">
    <property type="entry name" value="tRNA-guanine transglycosylase"/>
    <property type="match status" value="2"/>
</dbReference>
<dbReference type="PANTHER" id="PTHR46064:SF1">
    <property type="entry name" value="QUEUINE TRNA-RIBOSYLTRANSFERASE ACCESSORY SUBUNIT 2"/>
    <property type="match status" value="1"/>
</dbReference>
<evidence type="ECO:0000313" key="3">
    <source>
        <dbReference type="EMBL" id="VDL77855.1"/>
    </source>
</evidence>
<keyword evidence="1" id="KW-1133">Transmembrane helix</keyword>
<reference evidence="5" key="1">
    <citation type="submission" date="2017-02" db="UniProtKB">
        <authorList>
            <consortium name="WormBaseParasite"/>
        </authorList>
    </citation>
    <scope>IDENTIFICATION</scope>
</reference>
<dbReference type="NCBIfam" id="TIGR00449">
    <property type="entry name" value="tgt_general"/>
    <property type="match status" value="1"/>
</dbReference>
<proteinExistence type="predicted"/>
<dbReference type="WBParaSite" id="NBR_0001426501-mRNA-1">
    <property type="protein sequence ID" value="NBR_0001426501-mRNA-1"/>
    <property type="gene ID" value="NBR_0001426501"/>
</dbReference>
<accession>A0A0N4YCJ6</accession>
<dbReference type="OMA" id="PSHHERC"/>
<dbReference type="Proteomes" id="UP000271162">
    <property type="component" value="Unassembled WGS sequence"/>
</dbReference>
<dbReference type="Gene3D" id="3.20.20.105">
    <property type="entry name" value="Queuine tRNA-ribosyltransferase-like"/>
    <property type="match status" value="1"/>
</dbReference>
<gene>
    <name evidence="3" type="ORF">NBR_LOCUS14266</name>
</gene>